<dbReference type="Proteomes" id="UP000009168">
    <property type="component" value="Unassembled WGS sequence"/>
</dbReference>
<gene>
    <name evidence="2" type="ORF">TTHERM_00343860</name>
</gene>
<dbReference type="GeneID" id="7842055"/>
<dbReference type="AlphaFoldDB" id="I7LVG5"/>
<reference evidence="3" key="1">
    <citation type="journal article" date="2006" name="PLoS Biol.">
        <title>Macronuclear genome sequence of the ciliate Tetrahymena thermophila, a model eukaryote.</title>
        <authorList>
            <person name="Eisen J.A."/>
            <person name="Coyne R.S."/>
            <person name="Wu M."/>
            <person name="Wu D."/>
            <person name="Thiagarajan M."/>
            <person name="Wortman J.R."/>
            <person name="Badger J.H."/>
            <person name="Ren Q."/>
            <person name="Amedeo P."/>
            <person name="Jones K.M."/>
            <person name="Tallon L.J."/>
            <person name="Delcher A.L."/>
            <person name="Salzberg S.L."/>
            <person name="Silva J.C."/>
            <person name="Haas B.J."/>
            <person name="Majoros W.H."/>
            <person name="Farzad M."/>
            <person name="Carlton J.M."/>
            <person name="Smith R.K. Jr."/>
            <person name="Garg J."/>
            <person name="Pearlman R.E."/>
            <person name="Karrer K.M."/>
            <person name="Sun L."/>
            <person name="Manning G."/>
            <person name="Elde N.C."/>
            <person name="Turkewitz A.P."/>
            <person name="Asai D.J."/>
            <person name="Wilkes D.E."/>
            <person name="Wang Y."/>
            <person name="Cai H."/>
            <person name="Collins K."/>
            <person name="Stewart B.A."/>
            <person name="Lee S.R."/>
            <person name="Wilamowska K."/>
            <person name="Weinberg Z."/>
            <person name="Ruzzo W.L."/>
            <person name="Wloga D."/>
            <person name="Gaertig J."/>
            <person name="Frankel J."/>
            <person name="Tsao C.-C."/>
            <person name="Gorovsky M.A."/>
            <person name="Keeling P.J."/>
            <person name="Waller R.F."/>
            <person name="Patron N.J."/>
            <person name="Cherry J.M."/>
            <person name="Stover N.A."/>
            <person name="Krieger C.J."/>
            <person name="del Toro C."/>
            <person name="Ryder H.F."/>
            <person name="Williamson S.C."/>
            <person name="Barbeau R.A."/>
            <person name="Hamilton E.P."/>
            <person name="Orias E."/>
        </authorList>
    </citation>
    <scope>NUCLEOTIDE SEQUENCE [LARGE SCALE GENOMIC DNA]</scope>
    <source>
        <strain evidence="3">SB210</strain>
    </source>
</reference>
<organism evidence="2 3">
    <name type="scientific">Tetrahymena thermophila (strain SB210)</name>
    <dbReference type="NCBI Taxonomy" id="312017"/>
    <lineage>
        <taxon>Eukaryota</taxon>
        <taxon>Sar</taxon>
        <taxon>Alveolata</taxon>
        <taxon>Ciliophora</taxon>
        <taxon>Intramacronucleata</taxon>
        <taxon>Oligohymenophorea</taxon>
        <taxon>Hymenostomatida</taxon>
        <taxon>Tetrahymenina</taxon>
        <taxon>Tetrahymenidae</taxon>
        <taxon>Tetrahymena</taxon>
    </lineage>
</organism>
<evidence type="ECO:0000313" key="2">
    <source>
        <dbReference type="EMBL" id="EAR98186.2"/>
    </source>
</evidence>
<dbReference type="RefSeq" id="XP_001018431.2">
    <property type="nucleotide sequence ID" value="XM_001018431.2"/>
</dbReference>
<dbReference type="InParanoid" id="I7LVG5"/>
<feature type="region of interest" description="Disordered" evidence="1">
    <location>
        <begin position="1"/>
        <end position="23"/>
    </location>
</feature>
<accession>I7LVG5</accession>
<evidence type="ECO:0000256" key="1">
    <source>
        <dbReference type="SAM" id="MobiDB-lite"/>
    </source>
</evidence>
<dbReference type="KEGG" id="tet:TTHERM_00343860"/>
<proteinExistence type="predicted"/>
<protein>
    <submittedName>
        <fullName evidence="2">Uncharacterized protein</fullName>
    </submittedName>
</protein>
<keyword evidence="3" id="KW-1185">Reference proteome</keyword>
<dbReference type="EMBL" id="GG662654">
    <property type="protein sequence ID" value="EAR98186.2"/>
    <property type="molecule type" value="Genomic_DNA"/>
</dbReference>
<sequence length="173" mass="20739">MLQKRNSQVINQQQNNSDETEYDEEISIWNESDLREAGINTEFIDKRGQQLEFYQLYRLRSVLYQPNYVSHLVLIQEIQNQNKQEYISQFTSQKSCSILKSENEIQINKEENQTQSQNHNNNNNNNTNKQENEIDVIQNNQLKKVDKLSVFDFVFSFIKKRIFKKNYDGQNQF</sequence>
<name>I7LVG5_TETTS</name>
<evidence type="ECO:0000313" key="3">
    <source>
        <dbReference type="Proteomes" id="UP000009168"/>
    </source>
</evidence>
<feature type="compositionally biased region" description="Low complexity" evidence="1">
    <location>
        <begin position="1"/>
        <end position="17"/>
    </location>
</feature>